<comment type="caution">
    <text evidence="2">The sequence shown here is derived from an EMBL/GenBank/DDBJ whole genome shotgun (WGS) entry which is preliminary data.</text>
</comment>
<protein>
    <recommendedName>
        <fullName evidence="1">MADF domain-containing protein</fullName>
    </recommendedName>
</protein>
<dbReference type="InterPro" id="IPR039353">
    <property type="entry name" value="TF_Adf1"/>
</dbReference>
<evidence type="ECO:0000313" key="3">
    <source>
        <dbReference type="Proteomes" id="UP000792457"/>
    </source>
</evidence>
<dbReference type="PROSITE" id="PS51029">
    <property type="entry name" value="MADF"/>
    <property type="match status" value="1"/>
</dbReference>
<dbReference type="PANTHER" id="PTHR12243">
    <property type="entry name" value="MADF DOMAIN TRANSCRIPTION FACTOR"/>
    <property type="match status" value="1"/>
</dbReference>
<dbReference type="EMBL" id="KZ308381">
    <property type="protein sequence ID" value="KAG8228679.1"/>
    <property type="molecule type" value="Genomic_DNA"/>
</dbReference>
<dbReference type="SMART" id="SM00595">
    <property type="entry name" value="MADF"/>
    <property type="match status" value="1"/>
</dbReference>
<evidence type="ECO:0000313" key="2">
    <source>
        <dbReference type="EMBL" id="KAG8228679.1"/>
    </source>
</evidence>
<dbReference type="InterPro" id="IPR006578">
    <property type="entry name" value="MADF-dom"/>
</dbReference>
<name>A0A8K0P2H4_LADFU</name>
<dbReference type="Pfam" id="PF10545">
    <property type="entry name" value="MADF_DNA_bdg"/>
    <property type="match status" value="1"/>
</dbReference>
<evidence type="ECO:0000259" key="1">
    <source>
        <dbReference type="PROSITE" id="PS51029"/>
    </source>
</evidence>
<reference evidence="2" key="1">
    <citation type="submission" date="2013-04" db="EMBL/GenBank/DDBJ databases">
        <authorList>
            <person name="Qu J."/>
            <person name="Murali S.C."/>
            <person name="Bandaranaike D."/>
            <person name="Bellair M."/>
            <person name="Blankenburg K."/>
            <person name="Chao H."/>
            <person name="Dinh H."/>
            <person name="Doddapaneni H."/>
            <person name="Downs B."/>
            <person name="Dugan-Rocha S."/>
            <person name="Elkadiri S."/>
            <person name="Gnanaolivu R.D."/>
            <person name="Hernandez B."/>
            <person name="Javaid M."/>
            <person name="Jayaseelan J.C."/>
            <person name="Lee S."/>
            <person name="Li M."/>
            <person name="Ming W."/>
            <person name="Munidasa M."/>
            <person name="Muniz J."/>
            <person name="Nguyen L."/>
            <person name="Ongeri F."/>
            <person name="Osuji N."/>
            <person name="Pu L.-L."/>
            <person name="Puazo M."/>
            <person name="Qu C."/>
            <person name="Quiroz J."/>
            <person name="Raj R."/>
            <person name="Weissenberger G."/>
            <person name="Xin Y."/>
            <person name="Zou X."/>
            <person name="Han Y."/>
            <person name="Richards S."/>
            <person name="Worley K."/>
            <person name="Muzny D."/>
            <person name="Gibbs R."/>
        </authorList>
    </citation>
    <scope>NUCLEOTIDE SEQUENCE</scope>
    <source>
        <strain evidence="2">Sampled in the wild</strain>
    </source>
</reference>
<dbReference type="Proteomes" id="UP000792457">
    <property type="component" value="Unassembled WGS sequence"/>
</dbReference>
<accession>A0A8K0P2H4</accession>
<proteinExistence type="predicted"/>
<dbReference type="OrthoDB" id="5779735at2759"/>
<gene>
    <name evidence="2" type="ORF">J437_LFUL008667</name>
</gene>
<sequence length="217" mass="25712">MMKRDTIKLIELVKRHPCLYDTSDKDYRHIKLKECIWNSIGMDLGMSSTLVKCEWKKLRDCHRNALKWRNSSTSGQDGVCKRPWKYEEEMTFLLDFMANKAPEDEIKEEVRSGSSYSPPPSPAANHVCSNPRLNQKNEIVEFFKKIREEKRRRRLEKMLRSQRRDSMDSFFEAMCLSTKKLPLHFQLKVKKDVFKVVSEAEDEAMHEFERTLSQVQS</sequence>
<keyword evidence="3" id="KW-1185">Reference proteome</keyword>
<feature type="domain" description="MADF" evidence="1">
    <location>
        <begin position="8"/>
        <end position="98"/>
    </location>
</feature>
<organism evidence="2 3">
    <name type="scientific">Ladona fulva</name>
    <name type="common">Scarce chaser dragonfly</name>
    <name type="synonym">Libellula fulva</name>
    <dbReference type="NCBI Taxonomy" id="123851"/>
    <lineage>
        <taxon>Eukaryota</taxon>
        <taxon>Metazoa</taxon>
        <taxon>Ecdysozoa</taxon>
        <taxon>Arthropoda</taxon>
        <taxon>Hexapoda</taxon>
        <taxon>Insecta</taxon>
        <taxon>Pterygota</taxon>
        <taxon>Palaeoptera</taxon>
        <taxon>Odonata</taxon>
        <taxon>Epiprocta</taxon>
        <taxon>Anisoptera</taxon>
        <taxon>Libelluloidea</taxon>
        <taxon>Libellulidae</taxon>
        <taxon>Ladona</taxon>
    </lineage>
</organism>
<dbReference type="AlphaFoldDB" id="A0A8K0P2H4"/>
<reference evidence="2" key="2">
    <citation type="submission" date="2017-10" db="EMBL/GenBank/DDBJ databases">
        <title>Ladona fulva Genome sequencing and assembly.</title>
        <authorList>
            <person name="Murali S."/>
            <person name="Richards S."/>
            <person name="Bandaranaike D."/>
            <person name="Bellair M."/>
            <person name="Blankenburg K."/>
            <person name="Chao H."/>
            <person name="Dinh H."/>
            <person name="Doddapaneni H."/>
            <person name="Dugan-Rocha S."/>
            <person name="Elkadiri S."/>
            <person name="Gnanaolivu R."/>
            <person name="Hernandez B."/>
            <person name="Skinner E."/>
            <person name="Javaid M."/>
            <person name="Lee S."/>
            <person name="Li M."/>
            <person name="Ming W."/>
            <person name="Munidasa M."/>
            <person name="Muniz J."/>
            <person name="Nguyen L."/>
            <person name="Hughes D."/>
            <person name="Osuji N."/>
            <person name="Pu L.-L."/>
            <person name="Puazo M."/>
            <person name="Qu C."/>
            <person name="Quiroz J."/>
            <person name="Raj R."/>
            <person name="Weissenberger G."/>
            <person name="Xin Y."/>
            <person name="Zou X."/>
            <person name="Han Y."/>
            <person name="Worley K."/>
            <person name="Muzny D."/>
            <person name="Gibbs R."/>
        </authorList>
    </citation>
    <scope>NUCLEOTIDE SEQUENCE</scope>
    <source>
        <strain evidence="2">Sampled in the wild</strain>
    </source>
</reference>
<dbReference type="PANTHER" id="PTHR12243:SF67">
    <property type="entry name" value="COREPRESSOR OF PANGOLIN, ISOFORM A-RELATED"/>
    <property type="match status" value="1"/>
</dbReference>